<dbReference type="RefSeq" id="WP_145352688.1">
    <property type="nucleotide sequence ID" value="NZ_CP036262.1"/>
</dbReference>
<dbReference type="SUPFAM" id="SSF55874">
    <property type="entry name" value="ATPase domain of HSP90 chaperone/DNA topoisomerase II/histidine kinase"/>
    <property type="match status" value="1"/>
</dbReference>
<dbReference type="AlphaFoldDB" id="A0A517MIJ6"/>
<evidence type="ECO:0000313" key="3">
    <source>
        <dbReference type="EMBL" id="QDS94713.1"/>
    </source>
</evidence>
<dbReference type="Gene3D" id="3.30.565.10">
    <property type="entry name" value="Histidine kinase-like ATPase, C-terminal domain"/>
    <property type="match status" value="1"/>
</dbReference>
<dbReference type="KEGG" id="rml:FF011L_34930"/>
<organism evidence="3 4">
    <name type="scientific">Roseimaritima multifibrata</name>
    <dbReference type="NCBI Taxonomy" id="1930274"/>
    <lineage>
        <taxon>Bacteria</taxon>
        <taxon>Pseudomonadati</taxon>
        <taxon>Planctomycetota</taxon>
        <taxon>Planctomycetia</taxon>
        <taxon>Pirellulales</taxon>
        <taxon>Pirellulaceae</taxon>
        <taxon>Roseimaritima</taxon>
    </lineage>
</organism>
<dbReference type="NCBIfam" id="NF047352">
    <property type="entry name" value="P_loop_sacsin"/>
    <property type="match status" value="1"/>
</dbReference>
<evidence type="ECO:0000259" key="2">
    <source>
        <dbReference type="Pfam" id="PF25794"/>
    </source>
</evidence>
<dbReference type="OrthoDB" id="243421at2"/>
<dbReference type="InterPro" id="IPR036890">
    <property type="entry name" value="HATPase_C_sf"/>
</dbReference>
<feature type="domain" description="Sacsin/Nov" evidence="2">
    <location>
        <begin position="26"/>
        <end position="127"/>
    </location>
</feature>
<reference evidence="3 4" key="1">
    <citation type="submission" date="2019-02" db="EMBL/GenBank/DDBJ databases">
        <title>Deep-cultivation of Planctomycetes and their phenomic and genomic characterization uncovers novel biology.</title>
        <authorList>
            <person name="Wiegand S."/>
            <person name="Jogler M."/>
            <person name="Boedeker C."/>
            <person name="Pinto D."/>
            <person name="Vollmers J."/>
            <person name="Rivas-Marin E."/>
            <person name="Kohn T."/>
            <person name="Peeters S.H."/>
            <person name="Heuer A."/>
            <person name="Rast P."/>
            <person name="Oberbeckmann S."/>
            <person name="Bunk B."/>
            <person name="Jeske O."/>
            <person name="Meyerdierks A."/>
            <person name="Storesund J.E."/>
            <person name="Kallscheuer N."/>
            <person name="Luecker S."/>
            <person name="Lage O.M."/>
            <person name="Pohl T."/>
            <person name="Merkel B.J."/>
            <person name="Hornburger P."/>
            <person name="Mueller R.-W."/>
            <person name="Bruemmer F."/>
            <person name="Labrenz M."/>
            <person name="Spormann A.M."/>
            <person name="Op den Camp H."/>
            <person name="Overmann J."/>
            <person name="Amann R."/>
            <person name="Jetten M.S.M."/>
            <person name="Mascher T."/>
            <person name="Medema M.H."/>
            <person name="Devos D.P."/>
            <person name="Kaster A.-K."/>
            <person name="Ovreas L."/>
            <person name="Rohde M."/>
            <person name="Galperin M.Y."/>
            <person name="Jogler C."/>
        </authorList>
    </citation>
    <scope>NUCLEOTIDE SEQUENCE [LARGE SCALE GENOMIC DNA]</scope>
    <source>
        <strain evidence="3 4">FF011L</strain>
    </source>
</reference>
<dbReference type="EMBL" id="CP036262">
    <property type="protein sequence ID" value="QDS94713.1"/>
    <property type="molecule type" value="Genomic_DNA"/>
</dbReference>
<keyword evidence="4" id="KW-1185">Reference proteome</keyword>
<proteinExistence type="predicted"/>
<protein>
    <recommendedName>
        <fullName evidence="2">Sacsin/Nov domain-containing protein</fullName>
    </recommendedName>
</protein>
<gene>
    <name evidence="3" type="ORF">FF011L_34930</name>
</gene>
<evidence type="ECO:0000313" key="4">
    <source>
        <dbReference type="Proteomes" id="UP000320672"/>
    </source>
</evidence>
<name>A0A517MIJ6_9BACT</name>
<evidence type="ECO:0000256" key="1">
    <source>
        <dbReference type="SAM" id="MobiDB-lite"/>
    </source>
</evidence>
<sequence length="1038" mass="117497">MNFIERVRSENEPLAAVLRNERFSGIRQIVEQLYPDKAHFIYELLQNAEDTGARIVQFRLEKNRLIFAHDGRTFTEDDVWGITNIGKGTKQDNEDKIGRFGVGFKAVFAYSETPSIWSPTHNFRISDLVLPTEIPPRSAADKATIFDFPFNNPKKSAASAFDEIAEGLQLLSEELLIFLNHIHRVKWEIVGGNQGGLKRIDRPPNLIKVQKIVGGRIISSSSFLRFMKPVDGLSSQNVSVAFPLEAKDSESPQRDSVTISEVFRIVPGTPARVSVYFPAEKEVSGLRFHIHAPFVPELSRASIKDTPANDPLFHQLASLMPEALEKIRDLGLLTAEFLNVLPHDQDGIPANYQPVRDAIVEAMNTKPLTPTQSKTHLPARQLLQAKAVLKELLPSEDLRQIQEDDEAFDWAVAAPQRNSNADRFLSGLEIKRWDVDRFVSLLERRKGDGRYWSQHTYRYQTSEPDEGFDVWLASKDAGWLQRLYAMLHREYGENGGLDRFKSIQVVRLANQCFARPDQSFFGKNGMTNDDRFPRVDSQVYKSGKSKADQDAAKKFLEDSGVREVGEAEQVEAILASFYVGKSEREFNAHIGDLKRFLQLIHSDPNAVKLFAKRAVLLNMSGKWSIPSEIYLDEPFLKTGLSDFYKSVDAGPRRVALSPRYADVRSHAEILCEFAETVGALSSLRISQVSCDSNANVAFLVHQAPGNPSRHKIDKDFQIIGLVNALQNPTVELAKLLWTTLARQADTNWTRAKYRSNQTQPLREDFSQLAVTLRNAQWLPQGHDFVRPAEADFRLLPEDFEYAPGWKWLPAIAFGVNAKKRTEEYKKKQEFAAELGFSDDQSLEDAKWFAALDAEARQLFKSEYRSRTNVELPERSPSNPERRGDKVGQLALDAPEEEKEIRPRSVSTVSPGVKKEIKPYLRDQYTNADGIMFCQICQNAVPFSLANGDPYFETVQFIPRTAKVYFQNYLALCPNHAAMVQFANESKDAIAEQFAILDADRLPIDLAGESFDVYFTETHRKDLQAVLKADDKSENTLDR</sequence>
<dbReference type="Pfam" id="PF25794">
    <property type="entry name" value="SACS"/>
    <property type="match status" value="1"/>
</dbReference>
<feature type="region of interest" description="Disordered" evidence="1">
    <location>
        <begin position="868"/>
        <end position="906"/>
    </location>
</feature>
<feature type="compositionally biased region" description="Basic and acidic residues" evidence="1">
    <location>
        <begin position="868"/>
        <end position="885"/>
    </location>
</feature>
<dbReference type="InterPro" id="IPR058210">
    <property type="entry name" value="SACS/Nov_dom"/>
</dbReference>
<dbReference type="Proteomes" id="UP000320672">
    <property type="component" value="Chromosome"/>
</dbReference>
<accession>A0A517MIJ6</accession>
<dbReference type="InterPro" id="IPR052957">
    <property type="entry name" value="Auxin_embryo_med"/>
</dbReference>
<dbReference type="PANTHER" id="PTHR32387:SF0">
    <property type="entry name" value="PROTEIN NO VEIN"/>
    <property type="match status" value="1"/>
</dbReference>
<dbReference type="PANTHER" id="PTHR32387">
    <property type="entry name" value="WU:FJ29H11"/>
    <property type="match status" value="1"/>
</dbReference>